<sequence length="260" mass="27534">MSICGWDHQDPCIIVTIGDVEAVSNGPQYGYGLSALIDGWEGGAPATGGPVEFERGDGAVRGDVHYAPRSLIVEGDIRARDHEDLTEKIAALSALGRYETLTVDEAVHTGLVRQVDVARLRPVQVTTDGPEYALWTMTLQTVDWRRVDVDQQSVVVPAGGAGLQNLGTAPAALTLRLVGPLTNPGISWPGGAWQYSGTVASGQTILVDLERRVVRDPATTAHSRRLASGTWLQLPPGTTTVSRTGSGAGSVTASWRSSWA</sequence>
<evidence type="ECO:0008006" key="4">
    <source>
        <dbReference type="Google" id="ProtNLM"/>
    </source>
</evidence>
<proteinExistence type="predicted"/>
<name>A0ABV6R986_9MICO</name>
<feature type="region of interest" description="Disordered" evidence="1">
    <location>
        <begin position="235"/>
        <end position="260"/>
    </location>
</feature>
<evidence type="ECO:0000256" key="1">
    <source>
        <dbReference type="SAM" id="MobiDB-lite"/>
    </source>
</evidence>
<organism evidence="2 3">
    <name type="scientific">Brachybacterium hainanense</name>
    <dbReference type="NCBI Taxonomy" id="1541174"/>
    <lineage>
        <taxon>Bacteria</taxon>
        <taxon>Bacillati</taxon>
        <taxon>Actinomycetota</taxon>
        <taxon>Actinomycetes</taxon>
        <taxon>Micrococcales</taxon>
        <taxon>Dermabacteraceae</taxon>
        <taxon>Brachybacterium</taxon>
    </lineage>
</organism>
<gene>
    <name evidence="2" type="ORF">ACFFF6_06260</name>
</gene>
<dbReference type="RefSeq" id="WP_376979212.1">
    <property type="nucleotide sequence ID" value="NZ_JBHLSV010000005.1"/>
</dbReference>
<dbReference type="EMBL" id="JBHLSV010000005">
    <property type="protein sequence ID" value="MFC0673556.1"/>
    <property type="molecule type" value="Genomic_DNA"/>
</dbReference>
<dbReference type="Proteomes" id="UP001589793">
    <property type="component" value="Unassembled WGS sequence"/>
</dbReference>
<evidence type="ECO:0000313" key="2">
    <source>
        <dbReference type="EMBL" id="MFC0673556.1"/>
    </source>
</evidence>
<keyword evidence="3" id="KW-1185">Reference proteome</keyword>
<accession>A0ABV6R986</accession>
<reference evidence="2 3" key="1">
    <citation type="submission" date="2024-09" db="EMBL/GenBank/DDBJ databases">
        <authorList>
            <person name="Sun Q."/>
            <person name="Mori K."/>
        </authorList>
    </citation>
    <scope>NUCLEOTIDE SEQUENCE [LARGE SCALE GENOMIC DNA]</scope>
    <source>
        <strain evidence="2 3">CICC 10874</strain>
    </source>
</reference>
<feature type="compositionally biased region" description="Polar residues" evidence="1">
    <location>
        <begin position="236"/>
        <end position="260"/>
    </location>
</feature>
<evidence type="ECO:0000313" key="3">
    <source>
        <dbReference type="Proteomes" id="UP001589793"/>
    </source>
</evidence>
<comment type="caution">
    <text evidence="2">The sequence shown here is derived from an EMBL/GenBank/DDBJ whole genome shotgun (WGS) entry which is preliminary data.</text>
</comment>
<protein>
    <recommendedName>
        <fullName evidence="4">Phage tail protein</fullName>
    </recommendedName>
</protein>